<protein>
    <submittedName>
        <fullName evidence="1">Uncharacterized protein</fullName>
    </submittedName>
</protein>
<dbReference type="EMBL" id="LN725615">
    <property type="protein sequence ID" value="CEP10969.1"/>
    <property type="molecule type" value="Genomic_DNA"/>
</dbReference>
<dbReference type="Proteomes" id="UP000054107">
    <property type="component" value="Unassembled WGS sequence"/>
</dbReference>
<keyword evidence="2" id="KW-1185">Reference proteome</keyword>
<sequence>MLEIESDYDEEPHPTLTIKIFPGPYSEDGSTAARVDSYFRANSGYKVAVLPSTQMLDLFKVRDVDANVAQVLAEISGADWDIIDFDFKNDNHIYNEIVEKTRDRLSWRFQFKR</sequence>
<evidence type="ECO:0000313" key="1">
    <source>
        <dbReference type="EMBL" id="CEP10969.1"/>
    </source>
</evidence>
<dbReference type="AlphaFoldDB" id="A0A0B7N7K4"/>
<name>A0A0B7N7K4_9FUNG</name>
<reference evidence="1 2" key="1">
    <citation type="submission" date="2014-09" db="EMBL/GenBank/DDBJ databases">
        <authorList>
            <person name="Ellenberger Sabrina"/>
        </authorList>
    </citation>
    <scope>NUCLEOTIDE SEQUENCE [LARGE SCALE GENOMIC DNA]</scope>
    <source>
        <strain evidence="1 2">CBS 412.66</strain>
    </source>
</reference>
<organism evidence="1 2">
    <name type="scientific">Parasitella parasitica</name>
    <dbReference type="NCBI Taxonomy" id="35722"/>
    <lineage>
        <taxon>Eukaryota</taxon>
        <taxon>Fungi</taxon>
        <taxon>Fungi incertae sedis</taxon>
        <taxon>Mucoromycota</taxon>
        <taxon>Mucoromycotina</taxon>
        <taxon>Mucoromycetes</taxon>
        <taxon>Mucorales</taxon>
        <taxon>Mucorineae</taxon>
        <taxon>Mucoraceae</taxon>
        <taxon>Parasitella</taxon>
    </lineage>
</organism>
<gene>
    <name evidence="1" type="primary">PARPA_04768.1 scaffold 15639</name>
</gene>
<evidence type="ECO:0000313" key="2">
    <source>
        <dbReference type="Proteomes" id="UP000054107"/>
    </source>
</evidence>
<proteinExistence type="predicted"/>
<accession>A0A0B7N7K4</accession>